<comment type="similarity">
    <text evidence="3">Belongs to the peptidase M50B family.</text>
</comment>
<gene>
    <name evidence="13" type="ORF">A3F55_02065</name>
</gene>
<evidence type="ECO:0000256" key="8">
    <source>
        <dbReference type="ARBA" id="ARBA00022989"/>
    </source>
</evidence>
<keyword evidence="8 11" id="KW-1133">Transmembrane helix</keyword>
<name>A0A1F4XS19_9BACT</name>
<dbReference type="GO" id="GO:0004222">
    <property type="term" value="F:metalloendopeptidase activity"/>
    <property type="evidence" value="ECO:0007669"/>
    <property type="project" value="InterPro"/>
</dbReference>
<dbReference type="Proteomes" id="UP000178091">
    <property type="component" value="Unassembled WGS sequence"/>
</dbReference>
<accession>A0A1F4XS19</accession>
<evidence type="ECO:0000256" key="2">
    <source>
        <dbReference type="ARBA" id="ARBA00004141"/>
    </source>
</evidence>
<protein>
    <recommendedName>
        <fullName evidence="12">Peptidase M50 domain-containing protein</fullName>
    </recommendedName>
</protein>
<evidence type="ECO:0000256" key="1">
    <source>
        <dbReference type="ARBA" id="ARBA00001947"/>
    </source>
</evidence>
<dbReference type="GO" id="GO:0016020">
    <property type="term" value="C:membrane"/>
    <property type="evidence" value="ECO:0007669"/>
    <property type="project" value="UniProtKB-SubCell"/>
</dbReference>
<evidence type="ECO:0000313" key="14">
    <source>
        <dbReference type="Proteomes" id="UP000178091"/>
    </source>
</evidence>
<dbReference type="Gene3D" id="2.30.42.10">
    <property type="match status" value="1"/>
</dbReference>
<evidence type="ECO:0000256" key="11">
    <source>
        <dbReference type="SAM" id="Phobius"/>
    </source>
</evidence>
<dbReference type="InterPro" id="IPR036034">
    <property type="entry name" value="PDZ_sf"/>
</dbReference>
<proteinExistence type="inferred from homology"/>
<dbReference type="AlphaFoldDB" id="A0A1F4XS19"/>
<evidence type="ECO:0000256" key="10">
    <source>
        <dbReference type="ARBA" id="ARBA00023136"/>
    </source>
</evidence>
<evidence type="ECO:0000256" key="9">
    <source>
        <dbReference type="ARBA" id="ARBA00023049"/>
    </source>
</evidence>
<comment type="subcellular location">
    <subcellularLocation>
        <location evidence="2">Membrane</location>
        <topology evidence="2">Multi-pass membrane protein</topology>
    </subcellularLocation>
</comment>
<keyword evidence="5 11" id="KW-0812">Transmembrane</keyword>
<feature type="transmembrane region" description="Helical" evidence="11">
    <location>
        <begin position="87"/>
        <end position="108"/>
    </location>
</feature>
<dbReference type="EMBL" id="MEWW01000015">
    <property type="protein sequence ID" value="OGC84502.1"/>
    <property type="molecule type" value="Genomic_DNA"/>
</dbReference>
<sequence>MSIFIFILILVALILVHEFGHFIVAKLSKIKVEEFGIFFPPQLFSLKKGETIYSFNSLPMGGFVRIFGENHNEHAGDPRSFASKPRVVQAAVVVAGVLMNLVFAWFAFSAGYMSGLPTSAHHEGQGQVRDAEVTIVGVVPGSPAAVVGLEPNDTIQALESGTAALRVETLSTNQQAQAVQNFIADHQDESLVLTVLRAGEERVFLARAEEGVVEGRKALGIQLDDVGVLQLPAHLALVEGAGLTYRMTIATAQGLAGFFSSIARGVADLGSVAGPIGIVNLGAGAVEGGFAAAATLTAIISINLAIINLIPIPGLDGGRLLIIGIEGLLRRPVSRKLTLGLTVVGFALLITLMIVVSINDIARLVG</sequence>
<evidence type="ECO:0000259" key="12">
    <source>
        <dbReference type="Pfam" id="PF02163"/>
    </source>
</evidence>
<comment type="caution">
    <text evidence="13">The sequence shown here is derived from an EMBL/GenBank/DDBJ whole genome shotgun (WGS) entry which is preliminary data.</text>
</comment>
<evidence type="ECO:0000256" key="5">
    <source>
        <dbReference type="ARBA" id="ARBA00022692"/>
    </source>
</evidence>
<dbReference type="InterPro" id="IPR004387">
    <property type="entry name" value="Pept_M50_Zn"/>
</dbReference>
<evidence type="ECO:0000256" key="7">
    <source>
        <dbReference type="ARBA" id="ARBA00022833"/>
    </source>
</evidence>
<comment type="cofactor">
    <cofactor evidence="1">
        <name>Zn(2+)</name>
        <dbReference type="ChEBI" id="CHEBI:29105"/>
    </cofactor>
</comment>
<dbReference type="CDD" id="cd06163">
    <property type="entry name" value="S2P-M50_PDZ_RseP-like"/>
    <property type="match status" value="1"/>
</dbReference>
<dbReference type="PANTHER" id="PTHR42837">
    <property type="entry name" value="REGULATOR OF SIGMA-E PROTEASE RSEP"/>
    <property type="match status" value="1"/>
</dbReference>
<evidence type="ECO:0000256" key="4">
    <source>
        <dbReference type="ARBA" id="ARBA00022670"/>
    </source>
</evidence>
<organism evidence="13 14">
    <name type="scientific">Candidatus Adlerbacteria bacterium RIFCSPHIGHO2_12_FULL_53_18</name>
    <dbReference type="NCBI Taxonomy" id="1797242"/>
    <lineage>
        <taxon>Bacteria</taxon>
        <taxon>Candidatus Adleribacteriota</taxon>
    </lineage>
</organism>
<reference evidence="13 14" key="1">
    <citation type="journal article" date="2016" name="Nat. Commun.">
        <title>Thousands of microbial genomes shed light on interconnected biogeochemical processes in an aquifer system.</title>
        <authorList>
            <person name="Anantharaman K."/>
            <person name="Brown C.T."/>
            <person name="Hug L.A."/>
            <person name="Sharon I."/>
            <person name="Castelle C.J."/>
            <person name="Probst A.J."/>
            <person name="Thomas B.C."/>
            <person name="Singh A."/>
            <person name="Wilkins M.J."/>
            <person name="Karaoz U."/>
            <person name="Brodie E.L."/>
            <person name="Williams K.H."/>
            <person name="Hubbard S.S."/>
            <person name="Banfield J.F."/>
        </authorList>
    </citation>
    <scope>NUCLEOTIDE SEQUENCE [LARGE SCALE GENOMIC DNA]</scope>
</reference>
<keyword evidence="9" id="KW-0482">Metalloprotease</keyword>
<dbReference type="InterPro" id="IPR008915">
    <property type="entry name" value="Peptidase_M50"/>
</dbReference>
<keyword evidence="10 11" id="KW-0472">Membrane</keyword>
<keyword evidence="6" id="KW-0378">Hydrolase</keyword>
<feature type="transmembrane region" description="Helical" evidence="11">
    <location>
        <begin position="337"/>
        <end position="358"/>
    </location>
</feature>
<dbReference type="GO" id="GO:0006508">
    <property type="term" value="P:proteolysis"/>
    <property type="evidence" value="ECO:0007669"/>
    <property type="project" value="UniProtKB-KW"/>
</dbReference>
<dbReference type="Pfam" id="PF02163">
    <property type="entry name" value="Peptidase_M50"/>
    <property type="match status" value="1"/>
</dbReference>
<evidence type="ECO:0000256" key="6">
    <source>
        <dbReference type="ARBA" id="ARBA00022801"/>
    </source>
</evidence>
<feature type="domain" description="Peptidase M50" evidence="12">
    <location>
        <begin position="6"/>
        <end position="352"/>
    </location>
</feature>
<dbReference type="PANTHER" id="PTHR42837:SF2">
    <property type="entry name" value="MEMBRANE METALLOPROTEASE ARASP2, CHLOROPLASTIC-RELATED"/>
    <property type="match status" value="1"/>
</dbReference>
<evidence type="ECO:0000313" key="13">
    <source>
        <dbReference type="EMBL" id="OGC84502.1"/>
    </source>
</evidence>
<keyword evidence="4" id="KW-0645">Protease</keyword>
<dbReference type="SUPFAM" id="SSF50156">
    <property type="entry name" value="PDZ domain-like"/>
    <property type="match status" value="1"/>
</dbReference>
<keyword evidence="7" id="KW-0862">Zinc</keyword>
<evidence type="ECO:0000256" key="3">
    <source>
        <dbReference type="ARBA" id="ARBA00007931"/>
    </source>
</evidence>